<dbReference type="Gene3D" id="3.40.50.10490">
    <property type="entry name" value="Glucose-6-phosphate isomerase like protein, domain 1"/>
    <property type="match status" value="1"/>
</dbReference>
<keyword evidence="1" id="KW-0413">Isomerase</keyword>
<reference evidence="3 4" key="1">
    <citation type="submission" date="2017-07" db="EMBL/GenBank/DDBJ databases">
        <title>Recovery of genomes from metagenomes via a dereplication, aggregation, and scoring strategy.</title>
        <authorList>
            <person name="Sieber C.M."/>
            <person name="Probst A.J."/>
            <person name="Sharrar A."/>
            <person name="Thomas B.C."/>
            <person name="Hess M."/>
            <person name="Tringe S.G."/>
            <person name="Banfield J.F."/>
        </authorList>
    </citation>
    <scope>NUCLEOTIDE SEQUENCE [LARGE SCALE GENOMIC DNA]</scope>
    <source>
        <strain evidence="3">JGI_Cruoil_03_44_89</strain>
    </source>
</reference>
<comment type="caution">
    <text evidence="3">The sequence shown here is derived from an EMBL/GenBank/DDBJ whole genome shotgun (WGS) entry which is preliminary data.</text>
</comment>
<sequence length="32" mass="3709">GDWTSYHLAVQREVDPTPVERIAYLKNHLNAD</sequence>
<dbReference type="Proteomes" id="UP000215215">
    <property type="component" value="Unassembled WGS sequence"/>
</dbReference>
<feature type="non-terminal residue" evidence="3">
    <location>
        <position position="1"/>
    </location>
</feature>
<evidence type="ECO:0000256" key="1">
    <source>
        <dbReference type="ARBA" id="ARBA00023235"/>
    </source>
</evidence>
<organism evidence="3 4">
    <name type="scientific">candidate division WOR-3 bacterium JGI_Cruoil_03_44_89</name>
    <dbReference type="NCBI Taxonomy" id="1973748"/>
    <lineage>
        <taxon>Bacteria</taxon>
        <taxon>Bacteria division WOR-3</taxon>
    </lineage>
</organism>
<dbReference type="Pfam" id="PF10432">
    <property type="entry name" value="bact-PGI_C"/>
    <property type="match status" value="1"/>
</dbReference>
<proteinExistence type="predicted"/>
<dbReference type="GO" id="GO:0004476">
    <property type="term" value="F:mannose-6-phosphate isomerase activity"/>
    <property type="evidence" value="ECO:0007669"/>
    <property type="project" value="InterPro"/>
</dbReference>
<dbReference type="EMBL" id="NOZQ01000216">
    <property type="protein sequence ID" value="OYD13760.1"/>
    <property type="molecule type" value="Genomic_DNA"/>
</dbReference>
<dbReference type="GO" id="GO:0005975">
    <property type="term" value="P:carbohydrate metabolic process"/>
    <property type="evidence" value="ECO:0007669"/>
    <property type="project" value="InterPro"/>
</dbReference>
<protein>
    <recommendedName>
        <fullName evidence="2">Bifunctional glucose-6-phosphate/mannose-6-phosphate isomerase C-terminal domain-containing protein</fullName>
    </recommendedName>
</protein>
<dbReference type="InterPro" id="IPR019490">
    <property type="entry name" value="Glu6P/Mann6P_isomerase_C"/>
</dbReference>
<accession>A0A235BMS7</accession>
<dbReference type="GO" id="GO:0004347">
    <property type="term" value="F:glucose-6-phosphate isomerase activity"/>
    <property type="evidence" value="ECO:0007669"/>
    <property type="project" value="InterPro"/>
</dbReference>
<name>A0A235BMS7_UNCW3</name>
<evidence type="ECO:0000313" key="3">
    <source>
        <dbReference type="EMBL" id="OYD13760.1"/>
    </source>
</evidence>
<gene>
    <name evidence="3" type="ORF">CH333_10065</name>
</gene>
<dbReference type="AlphaFoldDB" id="A0A235BMS7"/>
<feature type="domain" description="Bifunctional glucose-6-phosphate/mannose-6-phosphate isomerase C-terminal" evidence="2">
    <location>
        <begin position="1"/>
        <end position="29"/>
    </location>
</feature>
<evidence type="ECO:0000259" key="2">
    <source>
        <dbReference type="Pfam" id="PF10432"/>
    </source>
</evidence>
<evidence type="ECO:0000313" key="4">
    <source>
        <dbReference type="Proteomes" id="UP000215215"/>
    </source>
</evidence>